<gene>
    <name evidence="2" type="ORF">EVAR_7947_1</name>
</gene>
<protein>
    <submittedName>
        <fullName evidence="2">Uncharacterized protein</fullName>
    </submittedName>
</protein>
<dbReference type="Proteomes" id="UP000299102">
    <property type="component" value="Unassembled WGS sequence"/>
</dbReference>
<evidence type="ECO:0000313" key="2">
    <source>
        <dbReference type="EMBL" id="GBP13708.1"/>
    </source>
</evidence>
<dbReference type="AlphaFoldDB" id="A0A4C1TJX4"/>
<organism evidence="2 3">
    <name type="scientific">Eumeta variegata</name>
    <name type="common">Bagworm moth</name>
    <name type="synonym">Eumeta japonica</name>
    <dbReference type="NCBI Taxonomy" id="151549"/>
    <lineage>
        <taxon>Eukaryota</taxon>
        <taxon>Metazoa</taxon>
        <taxon>Ecdysozoa</taxon>
        <taxon>Arthropoda</taxon>
        <taxon>Hexapoda</taxon>
        <taxon>Insecta</taxon>
        <taxon>Pterygota</taxon>
        <taxon>Neoptera</taxon>
        <taxon>Endopterygota</taxon>
        <taxon>Lepidoptera</taxon>
        <taxon>Glossata</taxon>
        <taxon>Ditrysia</taxon>
        <taxon>Tineoidea</taxon>
        <taxon>Psychidae</taxon>
        <taxon>Oiketicinae</taxon>
        <taxon>Eumeta</taxon>
    </lineage>
</organism>
<name>A0A4C1TJX4_EUMVA</name>
<evidence type="ECO:0000256" key="1">
    <source>
        <dbReference type="SAM" id="MobiDB-lite"/>
    </source>
</evidence>
<dbReference type="EMBL" id="BGZK01000059">
    <property type="protein sequence ID" value="GBP13708.1"/>
    <property type="molecule type" value="Genomic_DNA"/>
</dbReference>
<evidence type="ECO:0000313" key="3">
    <source>
        <dbReference type="Proteomes" id="UP000299102"/>
    </source>
</evidence>
<sequence>MDTRNLCMTDRVMSDSSAFYAEKHSSRGRVSPRSLKRQRAGIRAESPRVRSTSSADFWQKGLELRALSFRRFFCDMISS</sequence>
<reference evidence="2 3" key="1">
    <citation type="journal article" date="2019" name="Commun. Biol.">
        <title>The bagworm genome reveals a unique fibroin gene that provides high tensile strength.</title>
        <authorList>
            <person name="Kono N."/>
            <person name="Nakamura H."/>
            <person name="Ohtoshi R."/>
            <person name="Tomita M."/>
            <person name="Numata K."/>
            <person name="Arakawa K."/>
        </authorList>
    </citation>
    <scope>NUCLEOTIDE SEQUENCE [LARGE SCALE GENOMIC DNA]</scope>
</reference>
<comment type="caution">
    <text evidence="2">The sequence shown here is derived from an EMBL/GenBank/DDBJ whole genome shotgun (WGS) entry which is preliminary data.</text>
</comment>
<accession>A0A4C1TJX4</accession>
<keyword evidence="3" id="KW-1185">Reference proteome</keyword>
<feature type="region of interest" description="Disordered" evidence="1">
    <location>
        <begin position="23"/>
        <end position="46"/>
    </location>
</feature>
<proteinExistence type="predicted"/>